<dbReference type="PANTHER" id="PTHR43777">
    <property type="entry name" value="MOLYBDENUM COFACTOR CYTIDYLYLTRANSFERASE"/>
    <property type="match status" value="1"/>
</dbReference>
<evidence type="ECO:0000313" key="4">
    <source>
        <dbReference type="EMBL" id="CAB4809453.1"/>
    </source>
</evidence>
<reference evidence="6" key="1">
    <citation type="submission" date="2020-05" db="EMBL/GenBank/DDBJ databases">
        <authorList>
            <person name="Chiriac C."/>
            <person name="Salcher M."/>
            <person name="Ghai R."/>
            <person name="Kavagutti S V."/>
        </authorList>
    </citation>
    <scope>NUCLEOTIDE SEQUENCE</scope>
</reference>
<dbReference type="InterPro" id="IPR001763">
    <property type="entry name" value="Rhodanese-like_dom"/>
</dbReference>
<protein>
    <submittedName>
        <fullName evidence="6">Unannotated protein</fullName>
    </submittedName>
</protein>
<dbReference type="InterPro" id="IPR029044">
    <property type="entry name" value="Nucleotide-diphossugar_trans"/>
</dbReference>
<dbReference type="EMBL" id="CAFBOQ010000029">
    <property type="protein sequence ID" value="CAB4989459.1"/>
    <property type="molecule type" value="Genomic_DNA"/>
</dbReference>
<evidence type="ECO:0000313" key="6">
    <source>
        <dbReference type="EMBL" id="CAB4989459.1"/>
    </source>
</evidence>
<dbReference type="CDD" id="cd04182">
    <property type="entry name" value="GT_2_like_f"/>
    <property type="match status" value="1"/>
</dbReference>
<proteinExistence type="predicted"/>
<dbReference type="EMBL" id="CAFBQM010000018">
    <property type="protein sequence ID" value="CAB5056627.1"/>
    <property type="molecule type" value="Genomic_DNA"/>
</dbReference>
<evidence type="ECO:0000259" key="1">
    <source>
        <dbReference type="PROSITE" id="PS50206"/>
    </source>
</evidence>
<dbReference type="GO" id="GO:0016779">
    <property type="term" value="F:nucleotidyltransferase activity"/>
    <property type="evidence" value="ECO:0007669"/>
    <property type="project" value="UniProtKB-ARBA"/>
</dbReference>
<evidence type="ECO:0000313" key="5">
    <source>
        <dbReference type="EMBL" id="CAB4854700.1"/>
    </source>
</evidence>
<dbReference type="InterPro" id="IPR025877">
    <property type="entry name" value="MobA-like_NTP_Trfase"/>
</dbReference>
<evidence type="ECO:0000313" key="8">
    <source>
        <dbReference type="EMBL" id="CAB5056627.1"/>
    </source>
</evidence>
<dbReference type="AlphaFoldDB" id="A0A6J7NFU7"/>
<organism evidence="6">
    <name type="scientific">freshwater metagenome</name>
    <dbReference type="NCBI Taxonomy" id="449393"/>
    <lineage>
        <taxon>unclassified sequences</taxon>
        <taxon>metagenomes</taxon>
        <taxon>ecological metagenomes</taxon>
    </lineage>
</organism>
<accession>A0A6J7NFU7</accession>
<evidence type="ECO:0000313" key="2">
    <source>
        <dbReference type="EMBL" id="CAB4707014.1"/>
    </source>
</evidence>
<dbReference type="EMBL" id="CAEZYA010000024">
    <property type="protein sequence ID" value="CAB4707014.1"/>
    <property type="molecule type" value="Genomic_DNA"/>
</dbReference>
<dbReference type="EMBL" id="CAFBLC010000029">
    <property type="protein sequence ID" value="CAB4854700.1"/>
    <property type="molecule type" value="Genomic_DNA"/>
</dbReference>
<dbReference type="EMBL" id="CAEZZN010000025">
    <property type="protein sequence ID" value="CAB4768190.1"/>
    <property type="molecule type" value="Genomic_DNA"/>
</dbReference>
<dbReference type="Gene3D" id="3.90.550.10">
    <property type="entry name" value="Spore Coat Polysaccharide Biosynthesis Protein SpsA, Chain A"/>
    <property type="match status" value="1"/>
</dbReference>
<evidence type="ECO:0000313" key="7">
    <source>
        <dbReference type="EMBL" id="CAB5049929.1"/>
    </source>
</evidence>
<dbReference type="PANTHER" id="PTHR43777:SF1">
    <property type="entry name" value="MOLYBDENUM COFACTOR CYTIDYLYLTRANSFERASE"/>
    <property type="match status" value="1"/>
</dbReference>
<evidence type="ECO:0000313" key="3">
    <source>
        <dbReference type="EMBL" id="CAB4768190.1"/>
    </source>
</evidence>
<dbReference type="SUPFAM" id="SSF53448">
    <property type="entry name" value="Nucleotide-diphospho-sugar transferases"/>
    <property type="match status" value="1"/>
</dbReference>
<dbReference type="EMBL" id="CAFBQD010000020">
    <property type="protein sequence ID" value="CAB5049929.1"/>
    <property type="molecule type" value="Genomic_DNA"/>
</dbReference>
<dbReference type="Pfam" id="PF12804">
    <property type="entry name" value="NTP_transf_3"/>
    <property type="match status" value="1"/>
</dbReference>
<gene>
    <name evidence="2" type="ORF">UFOPK2627_00823</name>
    <name evidence="3" type="ORF">UFOPK2879_00839</name>
    <name evidence="4" type="ORF">UFOPK3078_00905</name>
    <name evidence="5" type="ORF">UFOPK3288_00931</name>
    <name evidence="6" type="ORF">UFOPK3990_00984</name>
    <name evidence="7" type="ORF">UFOPK4245_00852</name>
    <name evidence="8" type="ORF">UFOPK4337_00599</name>
</gene>
<name>A0A6J7NFU7_9ZZZZ</name>
<dbReference type="EMBL" id="CAFAAU010000025">
    <property type="protein sequence ID" value="CAB4809453.1"/>
    <property type="molecule type" value="Genomic_DNA"/>
</dbReference>
<sequence length="186" mass="19961">MQVGLILAAGSGSRMGRPKATIEINGERLVDRAVSIFHEAGIKNVYVVLGAWQGSVPDAHVVNNPDWESGMGSSLITGLKSISENPENSEVVISLVDLPGMTAAAIRKISEAPQEIVVGQFAGKPGHPVKFARKHWQPIIESTSGDAGARNYLKWRDDVFLIELRDLATGNDVDTQADLDSFSGQI</sequence>
<dbReference type="PROSITE" id="PS50206">
    <property type="entry name" value="RHODANESE_3"/>
    <property type="match status" value="1"/>
</dbReference>
<feature type="domain" description="Rhodanese" evidence="1">
    <location>
        <begin position="32"/>
        <end position="61"/>
    </location>
</feature>